<comment type="similarity">
    <text evidence="1 2">Belongs to the small heat shock protein (HSP20) family.</text>
</comment>
<dbReference type="PANTHER" id="PTHR11527">
    <property type="entry name" value="HEAT-SHOCK PROTEIN 20 FAMILY MEMBER"/>
    <property type="match status" value="1"/>
</dbReference>
<evidence type="ECO:0000256" key="2">
    <source>
        <dbReference type="RuleBase" id="RU003616"/>
    </source>
</evidence>
<evidence type="ECO:0000259" key="4">
    <source>
        <dbReference type="PROSITE" id="PS51203"/>
    </source>
</evidence>
<proteinExistence type="inferred from homology"/>
<evidence type="ECO:0000313" key="6">
    <source>
        <dbReference type="Proteomes" id="UP000237040"/>
    </source>
</evidence>
<feature type="domain" description="SHSP" evidence="3">
    <location>
        <begin position="47"/>
        <end position="158"/>
    </location>
</feature>
<dbReference type="PROSITE" id="PS51203">
    <property type="entry name" value="CS"/>
    <property type="match status" value="1"/>
</dbReference>
<dbReference type="PROSITE" id="PS01031">
    <property type="entry name" value="SHSP"/>
    <property type="match status" value="1"/>
</dbReference>
<dbReference type="SUPFAM" id="SSF49764">
    <property type="entry name" value="HSP20-like chaperones"/>
    <property type="match status" value="1"/>
</dbReference>
<gene>
    <name evidence="5" type="ORF">C0189_00570</name>
</gene>
<dbReference type="Gene3D" id="2.60.40.790">
    <property type="match status" value="1"/>
</dbReference>
<accession>A0A2J6WFV4</accession>
<dbReference type="InterPro" id="IPR007052">
    <property type="entry name" value="CS_dom"/>
</dbReference>
<reference evidence="5 6" key="1">
    <citation type="submission" date="2018-01" db="EMBL/GenBank/DDBJ databases">
        <title>Metagenomic assembled genomes from two thermal pools in the Uzon Caldera, Kamchatka, Russia.</title>
        <authorList>
            <person name="Wilkins L."/>
            <person name="Ettinger C."/>
        </authorList>
    </citation>
    <scope>NUCLEOTIDE SEQUENCE [LARGE SCALE GENOMIC DNA]</scope>
    <source>
        <strain evidence="5">ZAV-07</strain>
    </source>
</reference>
<dbReference type="AlphaFoldDB" id="A0A2J6WFV4"/>
<dbReference type="InterPro" id="IPR002068">
    <property type="entry name" value="A-crystallin/Hsp20_dom"/>
</dbReference>
<dbReference type="InterPro" id="IPR031107">
    <property type="entry name" value="Small_HSP"/>
</dbReference>
<comment type="caution">
    <text evidence="5">The sequence shown here is derived from an EMBL/GenBank/DDBJ whole genome shotgun (WGS) entry which is preliminary data.</text>
</comment>
<sequence length="158" mass="18288">MARIYDPFEEIRRLEQEIDEIFSQFWRSARPRLALPRKERGEIQPVETQIAFAPSVDVIEKDNEIVVKADLPGIDKKDVKIKVEPDSVVISGEVKKERKEKEENYFIEERVYGSFYRAIPLPAEVDPEKAQAKFENGVLEITLPKVETGKKTKEISLE</sequence>
<dbReference type="Pfam" id="PF00011">
    <property type="entry name" value="HSP20"/>
    <property type="match status" value="1"/>
</dbReference>
<organism evidence="5 6">
    <name type="scientific">Caldisericum exile</name>
    <dbReference type="NCBI Taxonomy" id="693075"/>
    <lineage>
        <taxon>Bacteria</taxon>
        <taxon>Pseudomonadati</taxon>
        <taxon>Caldisericota/Cryosericota group</taxon>
        <taxon>Caldisericota</taxon>
        <taxon>Caldisericia</taxon>
        <taxon>Caldisericales</taxon>
        <taxon>Caldisericaceae</taxon>
        <taxon>Caldisericum</taxon>
    </lineage>
</organism>
<protein>
    <submittedName>
        <fullName evidence="5">Hsp20/alpha crystallin family protein</fullName>
    </submittedName>
</protein>
<dbReference type="FunFam" id="2.60.40.790:FF:000072">
    <property type="entry name" value="Small heat shock protein HSP16.5"/>
    <property type="match status" value="1"/>
</dbReference>
<dbReference type="RefSeq" id="WP_416084922.1">
    <property type="nucleotide sequence ID" value="NZ_JBNARP010000021.1"/>
</dbReference>
<dbReference type="CDD" id="cd06464">
    <property type="entry name" value="ACD_sHsps-like"/>
    <property type="match status" value="1"/>
</dbReference>
<dbReference type="InterPro" id="IPR008978">
    <property type="entry name" value="HSP20-like_chaperone"/>
</dbReference>
<feature type="domain" description="CS" evidence="4">
    <location>
        <begin position="51"/>
        <end position="158"/>
    </location>
</feature>
<dbReference type="Proteomes" id="UP000237040">
    <property type="component" value="Unassembled WGS sequence"/>
</dbReference>
<evidence type="ECO:0000313" key="5">
    <source>
        <dbReference type="EMBL" id="PMP68803.1"/>
    </source>
</evidence>
<evidence type="ECO:0000259" key="3">
    <source>
        <dbReference type="PROSITE" id="PS01031"/>
    </source>
</evidence>
<dbReference type="EMBL" id="PNIL01000006">
    <property type="protein sequence ID" value="PMP68803.1"/>
    <property type="molecule type" value="Genomic_DNA"/>
</dbReference>
<name>A0A2J6WFV4_9BACT</name>
<evidence type="ECO:0000256" key="1">
    <source>
        <dbReference type="PROSITE-ProRule" id="PRU00285"/>
    </source>
</evidence>